<dbReference type="EMBL" id="CP002659">
    <property type="protein sequence ID" value="AEC02572.1"/>
    <property type="molecule type" value="Genomic_DNA"/>
</dbReference>
<feature type="domain" description="ABC transmembrane type-1" evidence="9">
    <location>
        <begin position="76"/>
        <end position="267"/>
    </location>
</feature>
<name>F4GHI3_PARC1</name>
<sequence length="282" mass="31217">MNIGHMARRITRNVGINVLMGCAVFVSILPLFWIFFTSFQSTEGGVSFIIKDILGKGLTMANFQRVMEIIPMTRNFFNTLISSLAGSLATVFFCALAGFAFAKYKFPGKDGLFLLLLLTMVIPTEVCIVPLFIIMRRLGWVNSLLSLIVPRAATAVGIFYLRQYITQFPTEILEQGRLDGCREFPLFFKIVLPGIVPALASWGTISLIARWNDFMLPMIFLRVPEMQTLMVAISLLPVSDGLSTPWPVVMAGVAIATFPLILIFLGLQKFDIADLMAGSTKG</sequence>
<evidence type="ECO:0000259" key="9">
    <source>
        <dbReference type="PROSITE" id="PS50928"/>
    </source>
</evidence>
<protein>
    <recommendedName>
        <fullName evidence="2">sn-glycerol-3-phosphate transport system permease protein UgpE</fullName>
    </recommendedName>
</protein>
<dbReference type="CDD" id="cd06261">
    <property type="entry name" value="TM_PBP2"/>
    <property type="match status" value="1"/>
</dbReference>
<keyword evidence="11" id="KW-1185">Reference proteome</keyword>
<proteinExistence type="inferred from homology"/>
<evidence type="ECO:0000256" key="8">
    <source>
        <dbReference type="RuleBase" id="RU363032"/>
    </source>
</evidence>
<comment type="subcellular location">
    <subcellularLocation>
        <location evidence="1 8">Cell membrane</location>
        <topology evidence="1 8">Multi-pass membrane protein</topology>
    </subcellularLocation>
</comment>
<reference evidence="10 11" key="2">
    <citation type="journal article" date="2012" name="Stand. Genomic Sci.">
        <title>Complete genome sequence of the termite hindgut bacterium Spirochaeta coccoides type strain (SPN1(T)), reclassification in the genus Sphaerochaeta as Sphaerochaeta coccoides comb. nov. and emendations of the family Spirochaetaceae and the genus Sphaerochaeta.</title>
        <authorList>
            <person name="Abt B."/>
            <person name="Han C."/>
            <person name="Scheuner C."/>
            <person name="Lu M."/>
            <person name="Lapidus A."/>
            <person name="Nolan M."/>
            <person name="Lucas S."/>
            <person name="Hammon N."/>
            <person name="Deshpande S."/>
            <person name="Cheng J.F."/>
            <person name="Tapia R."/>
            <person name="Goodwin L.A."/>
            <person name="Pitluck S."/>
            <person name="Liolios K."/>
            <person name="Pagani I."/>
            <person name="Ivanova N."/>
            <person name="Mavromatis K."/>
            <person name="Mikhailova N."/>
            <person name="Huntemann M."/>
            <person name="Pati A."/>
            <person name="Chen A."/>
            <person name="Palaniappan K."/>
            <person name="Land M."/>
            <person name="Hauser L."/>
            <person name="Brambilla E.M."/>
            <person name="Rohde M."/>
            <person name="Spring S."/>
            <person name="Gronow S."/>
            <person name="Goker M."/>
            <person name="Woyke T."/>
            <person name="Bristow J."/>
            <person name="Eisen J.A."/>
            <person name="Markowitz V."/>
            <person name="Hugenholtz P."/>
            <person name="Kyrpides N.C."/>
            <person name="Klenk H.P."/>
            <person name="Detter J.C."/>
        </authorList>
    </citation>
    <scope>NUCLEOTIDE SEQUENCE [LARGE SCALE GENOMIC DNA]</scope>
    <source>
        <strain evidence="11">ATCC BAA-1237 / DSM 17374 / SPN1</strain>
    </source>
</reference>
<feature type="transmembrane region" description="Helical" evidence="8">
    <location>
        <begin position="14"/>
        <end position="36"/>
    </location>
</feature>
<keyword evidence="3 8" id="KW-0813">Transport</keyword>
<evidence type="ECO:0000256" key="7">
    <source>
        <dbReference type="ARBA" id="ARBA00023136"/>
    </source>
</evidence>
<evidence type="ECO:0000256" key="4">
    <source>
        <dbReference type="ARBA" id="ARBA00022475"/>
    </source>
</evidence>
<dbReference type="Proteomes" id="UP000007939">
    <property type="component" value="Chromosome"/>
</dbReference>
<keyword evidence="7 8" id="KW-0472">Membrane</keyword>
<dbReference type="OrthoDB" id="9773467at2"/>
<dbReference type="PANTHER" id="PTHR43744:SF8">
    <property type="entry name" value="SN-GLYCEROL-3-PHOSPHATE TRANSPORT SYSTEM PERMEASE PROTEIN UGPE"/>
    <property type="match status" value="1"/>
</dbReference>
<keyword evidence="6 8" id="KW-1133">Transmembrane helix</keyword>
<evidence type="ECO:0000313" key="11">
    <source>
        <dbReference type="Proteomes" id="UP000007939"/>
    </source>
</evidence>
<evidence type="ECO:0000256" key="2">
    <source>
        <dbReference type="ARBA" id="ARBA00020515"/>
    </source>
</evidence>
<dbReference type="eggNOG" id="COG0395">
    <property type="taxonomic scope" value="Bacteria"/>
</dbReference>
<evidence type="ECO:0000256" key="3">
    <source>
        <dbReference type="ARBA" id="ARBA00022448"/>
    </source>
</evidence>
<evidence type="ECO:0000313" key="10">
    <source>
        <dbReference type="EMBL" id="AEC02572.1"/>
    </source>
</evidence>
<dbReference type="STRING" id="760011.Spico_1367"/>
<gene>
    <name evidence="10" type="ordered locus">Spico_1367</name>
</gene>
<dbReference type="AlphaFoldDB" id="F4GHI3"/>
<dbReference type="PROSITE" id="PS50928">
    <property type="entry name" value="ABC_TM1"/>
    <property type="match status" value="1"/>
</dbReference>
<dbReference type="GO" id="GO:0055085">
    <property type="term" value="P:transmembrane transport"/>
    <property type="evidence" value="ECO:0007669"/>
    <property type="project" value="InterPro"/>
</dbReference>
<dbReference type="GO" id="GO:0005886">
    <property type="term" value="C:plasma membrane"/>
    <property type="evidence" value="ECO:0007669"/>
    <property type="project" value="UniProtKB-SubCell"/>
</dbReference>
<comment type="similarity">
    <text evidence="8">Belongs to the binding-protein-dependent transport system permease family.</text>
</comment>
<dbReference type="Pfam" id="PF00528">
    <property type="entry name" value="BPD_transp_1"/>
    <property type="match status" value="1"/>
</dbReference>
<dbReference type="PANTHER" id="PTHR43744">
    <property type="entry name" value="ABC TRANSPORTER PERMEASE PROTEIN MG189-RELATED-RELATED"/>
    <property type="match status" value="1"/>
</dbReference>
<feature type="transmembrane region" description="Helical" evidence="8">
    <location>
        <begin position="246"/>
        <end position="267"/>
    </location>
</feature>
<dbReference type="HOGENOM" id="CLU_016047_1_1_12"/>
<dbReference type="SUPFAM" id="SSF161098">
    <property type="entry name" value="MetI-like"/>
    <property type="match status" value="1"/>
</dbReference>
<evidence type="ECO:0000256" key="1">
    <source>
        <dbReference type="ARBA" id="ARBA00004651"/>
    </source>
</evidence>
<dbReference type="InterPro" id="IPR035906">
    <property type="entry name" value="MetI-like_sf"/>
</dbReference>
<keyword evidence="5 8" id="KW-0812">Transmembrane</keyword>
<keyword evidence="4" id="KW-1003">Cell membrane</keyword>
<feature type="transmembrane region" description="Helical" evidence="8">
    <location>
        <begin position="140"/>
        <end position="161"/>
    </location>
</feature>
<evidence type="ECO:0000256" key="5">
    <source>
        <dbReference type="ARBA" id="ARBA00022692"/>
    </source>
</evidence>
<reference evidence="11" key="1">
    <citation type="submission" date="2011-04" db="EMBL/GenBank/DDBJ databases">
        <title>The complete genome of Spirochaeta coccoides DSM 17374.</title>
        <authorList>
            <person name="Lucas S."/>
            <person name="Copeland A."/>
            <person name="Lapidus A."/>
            <person name="Bruce D."/>
            <person name="Goodwin L."/>
            <person name="Pitluck S."/>
            <person name="Peters L."/>
            <person name="Kyrpides N."/>
            <person name="Mavromatis K."/>
            <person name="Pagani I."/>
            <person name="Ivanova N."/>
            <person name="Ovchinnikova G."/>
            <person name="Lu M."/>
            <person name="Detter J.C."/>
            <person name="Tapia R."/>
            <person name="Han C."/>
            <person name="Land M."/>
            <person name="Hauser L."/>
            <person name="Markowitz V."/>
            <person name="Cheng J.-F."/>
            <person name="Hugenholtz P."/>
            <person name="Woyke T."/>
            <person name="Wu D."/>
            <person name="Spring S."/>
            <person name="Schroeder M."/>
            <person name="Brambilla E."/>
            <person name="Klenk H.-P."/>
            <person name="Eisen J.A."/>
        </authorList>
    </citation>
    <scope>NUCLEOTIDE SEQUENCE [LARGE SCALE GENOMIC DNA]</scope>
    <source>
        <strain evidence="11">ATCC BAA-1237 / DSM 17374 / SPN1</strain>
    </source>
</reference>
<dbReference type="KEGG" id="scc:Spico_1367"/>
<feature type="transmembrane region" description="Helical" evidence="8">
    <location>
        <begin position="186"/>
        <end position="209"/>
    </location>
</feature>
<feature type="transmembrane region" description="Helical" evidence="8">
    <location>
        <begin position="80"/>
        <end position="101"/>
    </location>
</feature>
<dbReference type="Gene3D" id="1.10.3720.10">
    <property type="entry name" value="MetI-like"/>
    <property type="match status" value="1"/>
</dbReference>
<organism evidence="10 11">
    <name type="scientific">Parasphaerochaeta coccoides (strain ATCC BAA-1237 / DSM 17374 / SPN1)</name>
    <name type="common">Sphaerochaeta coccoides</name>
    <dbReference type="NCBI Taxonomy" id="760011"/>
    <lineage>
        <taxon>Bacteria</taxon>
        <taxon>Pseudomonadati</taxon>
        <taxon>Spirochaetota</taxon>
        <taxon>Spirochaetia</taxon>
        <taxon>Spirochaetales</taxon>
        <taxon>Sphaerochaetaceae</taxon>
        <taxon>Parasphaerochaeta</taxon>
    </lineage>
</organism>
<dbReference type="InterPro" id="IPR000515">
    <property type="entry name" value="MetI-like"/>
</dbReference>
<evidence type="ECO:0000256" key="6">
    <source>
        <dbReference type="ARBA" id="ARBA00022989"/>
    </source>
</evidence>
<feature type="transmembrane region" description="Helical" evidence="8">
    <location>
        <begin position="113"/>
        <end position="134"/>
    </location>
</feature>
<accession>F4GHI3</accession>